<dbReference type="SUPFAM" id="SSF46894">
    <property type="entry name" value="C-terminal effector domain of the bipartite response regulators"/>
    <property type="match status" value="1"/>
</dbReference>
<evidence type="ECO:0000256" key="2">
    <source>
        <dbReference type="ARBA" id="ARBA00023012"/>
    </source>
</evidence>
<dbReference type="Proteomes" id="UP001596108">
    <property type="component" value="Unassembled WGS sequence"/>
</dbReference>
<dbReference type="SUPFAM" id="SSF52172">
    <property type="entry name" value="CheY-like"/>
    <property type="match status" value="1"/>
</dbReference>
<name>A0ABW0R292_9BACL</name>
<dbReference type="Pfam" id="PF00486">
    <property type="entry name" value="Trans_reg_C"/>
    <property type="match status" value="1"/>
</dbReference>
<keyword evidence="1 6" id="KW-0597">Phosphoprotein</keyword>
<dbReference type="InterPro" id="IPR001789">
    <property type="entry name" value="Sig_transdc_resp-reg_receiver"/>
</dbReference>
<dbReference type="PROSITE" id="PS51755">
    <property type="entry name" value="OMPR_PHOB"/>
    <property type="match status" value="1"/>
</dbReference>
<dbReference type="PANTHER" id="PTHR48111">
    <property type="entry name" value="REGULATOR OF RPOS"/>
    <property type="match status" value="1"/>
</dbReference>
<evidence type="ECO:0000259" key="9">
    <source>
        <dbReference type="PROSITE" id="PS51755"/>
    </source>
</evidence>
<reference evidence="11" key="1">
    <citation type="journal article" date="2019" name="Int. J. Syst. Evol. Microbiol.">
        <title>The Global Catalogue of Microorganisms (GCM) 10K type strain sequencing project: providing services to taxonomists for standard genome sequencing and annotation.</title>
        <authorList>
            <consortium name="The Broad Institute Genomics Platform"/>
            <consortium name="The Broad Institute Genome Sequencing Center for Infectious Disease"/>
            <person name="Wu L."/>
            <person name="Ma J."/>
        </authorList>
    </citation>
    <scope>NUCLEOTIDE SEQUENCE [LARGE SCALE GENOMIC DNA]</scope>
    <source>
        <strain evidence="11">CGMCC 1.18578</strain>
    </source>
</reference>
<dbReference type="RefSeq" id="WP_378112768.1">
    <property type="nucleotide sequence ID" value="NZ_JBHSNC010000047.1"/>
</dbReference>
<dbReference type="EMBL" id="JBHSNC010000047">
    <property type="protein sequence ID" value="MFC5530828.1"/>
    <property type="molecule type" value="Genomic_DNA"/>
</dbReference>
<dbReference type="CDD" id="cd17624">
    <property type="entry name" value="REC_OmpR_PmrA-like"/>
    <property type="match status" value="1"/>
</dbReference>
<evidence type="ECO:0000256" key="5">
    <source>
        <dbReference type="ARBA" id="ARBA00023163"/>
    </source>
</evidence>
<dbReference type="Gene3D" id="3.40.50.2300">
    <property type="match status" value="1"/>
</dbReference>
<gene>
    <name evidence="10" type="ORF">ACFPQ4_15470</name>
</gene>
<evidence type="ECO:0000256" key="3">
    <source>
        <dbReference type="ARBA" id="ARBA00023015"/>
    </source>
</evidence>
<dbReference type="InterPro" id="IPR011006">
    <property type="entry name" value="CheY-like_superfamily"/>
</dbReference>
<dbReference type="Gene3D" id="6.10.250.690">
    <property type="match status" value="1"/>
</dbReference>
<dbReference type="InterPro" id="IPR039420">
    <property type="entry name" value="WalR-like"/>
</dbReference>
<dbReference type="SMART" id="SM00448">
    <property type="entry name" value="REC"/>
    <property type="match status" value="1"/>
</dbReference>
<keyword evidence="11" id="KW-1185">Reference proteome</keyword>
<evidence type="ECO:0000256" key="6">
    <source>
        <dbReference type="PROSITE-ProRule" id="PRU00169"/>
    </source>
</evidence>
<evidence type="ECO:0000256" key="1">
    <source>
        <dbReference type="ARBA" id="ARBA00022553"/>
    </source>
</evidence>
<dbReference type="InterPro" id="IPR001867">
    <property type="entry name" value="OmpR/PhoB-type_DNA-bd"/>
</dbReference>
<feature type="domain" description="OmpR/PhoB-type" evidence="9">
    <location>
        <begin position="125"/>
        <end position="195"/>
    </location>
</feature>
<dbReference type="CDD" id="cd00383">
    <property type="entry name" value="trans_reg_C"/>
    <property type="match status" value="1"/>
</dbReference>
<keyword evidence="5" id="KW-0804">Transcription</keyword>
<protein>
    <submittedName>
        <fullName evidence="10">Response regulator transcription factor</fullName>
    </submittedName>
</protein>
<keyword evidence="2" id="KW-0902">Two-component regulatory system</keyword>
<feature type="DNA-binding region" description="OmpR/PhoB-type" evidence="7">
    <location>
        <begin position="125"/>
        <end position="195"/>
    </location>
</feature>
<proteinExistence type="predicted"/>
<dbReference type="PANTHER" id="PTHR48111:SF22">
    <property type="entry name" value="REGULATOR OF RPOS"/>
    <property type="match status" value="1"/>
</dbReference>
<dbReference type="PROSITE" id="PS50110">
    <property type="entry name" value="RESPONSE_REGULATORY"/>
    <property type="match status" value="1"/>
</dbReference>
<evidence type="ECO:0000256" key="4">
    <source>
        <dbReference type="ARBA" id="ARBA00023125"/>
    </source>
</evidence>
<comment type="caution">
    <text evidence="10">The sequence shown here is derived from an EMBL/GenBank/DDBJ whole genome shotgun (WGS) entry which is preliminary data.</text>
</comment>
<sequence>MRILLVEDDRQLGKLLLYKLNKQYHQSDWVTDGGEALEKLSASPYDLYLLDWMVPTISGAELCRLIRGKQDRAPILMLTARDTVPDRVEGLMAGADDYLVKPFDFDELFARIHALERRKATEWNEEIKRIGNLALNTRTLEVSRSADRILLTKREFQLLSYFMTNAGRVLSREQLLDQVWGLDKEVTLNAVDALH</sequence>
<organism evidence="10 11">
    <name type="scientific">Cohnella yongneupensis</name>
    <dbReference type="NCBI Taxonomy" id="425006"/>
    <lineage>
        <taxon>Bacteria</taxon>
        <taxon>Bacillati</taxon>
        <taxon>Bacillota</taxon>
        <taxon>Bacilli</taxon>
        <taxon>Bacillales</taxon>
        <taxon>Paenibacillaceae</taxon>
        <taxon>Cohnella</taxon>
    </lineage>
</organism>
<keyword evidence="3" id="KW-0805">Transcription regulation</keyword>
<dbReference type="Gene3D" id="1.10.10.10">
    <property type="entry name" value="Winged helix-like DNA-binding domain superfamily/Winged helix DNA-binding domain"/>
    <property type="match status" value="1"/>
</dbReference>
<evidence type="ECO:0000259" key="8">
    <source>
        <dbReference type="PROSITE" id="PS50110"/>
    </source>
</evidence>
<evidence type="ECO:0000313" key="10">
    <source>
        <dbReference type="EMBL" id="MFC5530828.1"/>
    </source>
</evidence>
<accession>A0ABW0R292</accession>
<feature type="modified residue" description="4-aspartylphosphate" evidence="6">
    <location>
        <position position="51"/>
    </location>
</feature>
<evidence type="ECO:0000256" key="7">
    <source>
        <dbReference type="PROSITE-ProRule" id="PRU01091"/>
    </source>
</evidence>
<evidence type="ECO:0000313" key="11">
    <source>
        <dbReference type="Proteomes" id="UP001596108"/>
    </source>
</evidence>
<dbReference type="Pfam" id="PF00072">
    <property type="entry name" value="Response_reg"/>
    <property type="match status" value="1"/>
</dbReference>
<dbReference type="InterPro" id="IPR036388">
    <property type="entry name" value="WH-like_DNA-bd_sf"/>
</dbReference>
<dbReference type="InterPro" id="IPR016032">
    <property type="entry name" value="Sig_transdc_resp-reg_C-effctor"/>
</dbReference>
<keyword evidence="4 7" id="KW-0238">DNA-binding</keyword>
<feature type="domain" description="Response regulatory" evidence="8">
    <location>
        <begin position="2"/>
        <end position="116"/>
    </location>
</feature>